<reference evidence="1" key="1">
    <citation type="submission" date="2013-03" db="EMBL/GenBank/DDBJ databases">
        <authorList>
            <person name="Harkins D.M."/>
            <person name="Durkin A.S."/>
            <person name="Brinkac L.M."/>
            <person name="Haft D.H."/>
            <person name="Selengut J.D."/>
            <person name="Sanka R."/>
            <person name="DePew J."/>
            <person name="Purushe J."/>
            <person name="Hartskeerl R.A."/>
            <person name="Ahmed A."/>
            <person name="van der Linden H."/>
            <person name="Goris M.G.A."/>
            <person name="Vinetz J.M."/>
            <person name="Sutton G.G."/>
            <person name="Nierman W.C."/>
            <person name="Fouts D.E."/>
        </authorList>
    </citation>
    <scope>NUCLEOTIDE SEQUENCE [LARGE SCALE GENOMIC DNA]</scope>
    <source>
        <strain evidence="1">ICFT</strain>
    </source>
</reference>
<dbReference type="EMBL" id="AOHC02000013">
    <property type="protein sequence ID" value="EMY79178.1"/>
    <property type="molecule type" value="Genomic_DNA"/>
</dbReference>
<evidence type="ECO:0000313" key="2">
    <source>
        <dbReference type="Proteomes" id="UP000012313"/>
    </source>
</evidence>
<evidence type="ECO:0000313" key="1">
    <source>
        <dbReference type="EMBL" id="EMY79178.1"/>
    </source>
</evidence>
<dbReference type="Gene3D" id="3.80.10.10">
    <property type="entry name" value="Ribonuclease Inhibitor"/>
    <property type="match status" value="1"/>
</dbReference>
<proteinExistence type="predicted"/>
<dbReference type="Proteomes" id="UP000012313">
    <property type="component" value="Unassembled WGS sequence"/>
</dbReference>
<organism evidence="1 2">
    <name type="scientific">Leptospira weilii serovar Ranarum str. ICFT</name>
    <dbReference type="NCBI Taxonomy" id="1218598"/>
    <lineage>
        <taxon>Bacteria</taxon>
        <taxon>Pseudomonadati</taxon>
        <taxon>Spirochaetota</taxon>
        <taxon>Spirochaetia</taxon>
        <taxon>Leptospirales</taxon>
        <taxon>Leptospiraceae</taxon>
        <taxon>Leptospira</taxon>
    </lineage>
</organism>
<protein>
    <submittedName>
        <fullName evidence="1">Leucine rich repeat protein</fullName>
    </submittedName>
</protein>
<comment type="caution">
    <text evidence="1">The sequence shown here is derived from an EMBL/GenBank/DDBJ whole genome shotgun (WGS) entry which is preliminary data.</text>
</comment>
<accession>N1WTI7</accession>
<sequence length="110" mass="12763">MKSKITFVYVQKIVIFLFVLICFLSQAEAENKQKPFKNLKKGLQHPRSVDELDLSFQKLTTLPKEIGQLKNLQRLELDSNPISSQEKERIRKLLPNVGLILKAEEIDRTL</sequence>
<name>N1WTI7_9LEPT</name>
<dbReference type="AlphaFoldDB" id="N1WTI7"/>
<dbReference type="OrthoDB" id="345473at2"/>
<gene>
    <name evidence="1" type="ORF">LEP1GSC060_3617</name>
</gene>
<keyword evidence="2" id="KW-1185">Reference proteome</keyword>
<dbReference type="SUPFAM" id="SSF52075">
    <property type="entry name" value="Outer arm dynein light chain 1"/>
    <property type="match status" value="1"/>
</dbReference>
<dbReference type="RefSeq" id="WP_002995642.1">
    <property type="nucleotide sequence ID" value="NZ_AOHC02000013.1"/>
</dbReference>
<dbReference type="InterPro" id="IPR032675">
    <property type="entry name" value="LRR_dom_sf"/>
</dbReference>